<proteinExistence type="predicted"/>
<name>A0AAD9FW23_PAPLA</name>
<sequence length="558" mass="59569">MSRPESSRLRMPGTPSKARHTAPMPFTPSPSKSDSSGTTSPALCTPPTPAPLLATSFFAQFDYFTPGTPTSPTIDFLGCQGDLSVSPSISPSGNHTQTHNSSQPRLGCPGSLDVFDIHANLSCVELNSPETIESSTLRPYAGRWREKRSEAIGHKGNVNWARPIFISDDATSASRRPTCLCQSQPRRELTAGPIFGTSAQRSRRLNKTSTIVPLTTPSPSASSSEDEPTTPKTPVSLSALAPPKWTLPRVSDGTGLGLGPEGQWTDGIMSPSAGRLDESKAQPTSSSGSSVRSSRASSERRALSASDSLVELSTPTTLAELRDLRQAALELEEQCSAAKGRPGTSELTINSIGYATPPGVLERRIKRKAVPVLEPLSAEPTLSSPPAITPSPPVMHTSTYILASDPPLIPCSSPHPVLCSRTKATQQESQQAPTLPLRKSFYANVRATMSALEISPRSSSLPCFPPPPPRARRPSTNSSIDVSDDESFSACEWPDLDPPRRSTAGDERKSRLATHLGSKLRALNASTANVSSQPGDRVSRGNSKKSFTRFFQRRSAEA</sequence>
<feature type="compositionally biased region" description="Low complexity" evidence="1">
    <location>
        <begin position="29"/>
        <end position="43"/>
    </location>
</feature>
<feature type="compositionally biased region" description="Low complexity" evidence="1">
    <location>
        <begin position="285"/>
        <end position="296"/>
    </location>
</feature>
<feature type="compositionally biased region" description="Low complexity" evidence="1">
    <location>
        <begin position="213"/>
        <end position="223"/>
    </location>
</feature>
<comment type="caution">
    <text evidence="2">The sequence shown here is derived from an EMBL/GenBank/DDBJ whole genome shotgun (WGS) entry which is preliminary data.</text>
</comment>
<protein>
    <submittedName>
        <fullName evidence="2">Uncharacterized protein</fullName>
    </submittedName>
</protein>
<feature type="region of interest" description="Disordered" evidence="1">
    <location>
        <begin position="1"/>
        <end position="46"/>
    </location>
</feature>
<dbReference type="Proteomes" id="UP001182556">
    <property type="component" value="Unassembled WGS sequence"/>
</dbReference>
<organism evidence="2 3">
    <name type="scientific">Papiliotrema laurentii</name>
    <name type="common">Cryptococcus laurentii</name>
    <dbReference type="NCBI Taxonomy" id="5418"/>
    <lineage>
        <taxon>Eukaryota</taxon>
        <taxon>Fungi</taxon>
        <taxon>Dikarya</taxon>
        <taxon>Basidiomycota</taxon>
        <taxon>Agaricomycotina</taxon>
        <taxon>Tremellomycetes</taxon>
        <taxon>Tremellales</taxon>
        <taxon>Rhynchogastremaceae</taxon>
        <taxon>Papiliotrema</taxon>
    </lineage>
</organism>
<keyword evidence="3" id="KW-1185">Reference proteome</keyword>
<evidence type="ECO:0000256" key="1">
    <source>
        <dbReference type="SAM" id="MobiDB-lite"/>
    </source>
</evidence>
<feature type="region of interest" description="Disordered" evidence="1">
    <location>
        <begin position="456"/>
        <end position="558"/>
    </location>
</feature>
<reference evidence="2" key="1">
    <citation type="submission" date="2023-02" db="EMBL/GenBank/DDBJ databases">
        <title>Identification and recombinant expression of a fungal hydrolase from Papiliotrema laurentii that hydrolyzes apple cutin and clears colloidal polyester polyurethane.</title>
        <authorList>
            <consortium name="DOE Joint Genome Institute"/>
            <person name="Roman V.A."/>
            <person name="Bojanowski C."/>
            <person name="Crable B.R."/>
            <person name="Wagner D.N."/>
            <person name="Hung C.S."/>
            <person name="Nadeau L.J."/>
            <person name="Schratz L."/>
            <person name="Haridas S."/>
            <person name="Pangilinan J."/>
            <person name="Lipzen A."/>
            <person name="Na H."/>
            <person name="Yan M."/>
            <person name="Ng V."/>
            <person name="Grigoriev I.V."/>
            <person name="Spatafora J.W."/>
            <person name="Barlow D."/>
            <person name="Biffinger J."/>
            <person name="Kelley-Loughnane N."/>
            <person name="Varaljay V.A."/>
            <person name="Crookes-Goodson W.J."/>
        </authorList>
    </citation>
    <scope>NUCLEOTIDE SEQUENCE</scope>
    <source>
        <strain evidence="2">5307AH</strain>
    </source>
</reference>
<feature type="compositionally biased region" description="Polar residues" evidence="1">
    <location>
        <begin position="85"/>
        <end position="104"/>
    </location>
</feature>
<feature type="compositionally biased region" description="Polar residues" evidence="1">
    <location>
        <begin position="524"/>
        <end position="541"/>
    </location>
</feature>
<feature type="compositionally biased region" description="Basic and acidic residues" evidence="1">
    <location>
        <begin position="497"/>
        <end position="510"/>
    </location>
</feature>
<feature type="region of interest" description="Disordered" evidence="1">
    <location>
        <begin position="85"/>
        <end position="107"/>
    </location>
</feature>
<accession>A0AAD9FW23</accession>
<gene>
    <name evidence="2" type="ORF">DB88DRAFT_17018</name>
</gene>
<evidence type="ECO:0000313" key="3">
    <source>
        <dbReference type="Proteomes" id="UP001182556"/>
    </source>
</evidence>
<feature type="region of interest" description="Disordered" evidence="1">
    <location>
        <begin position="191"/>
        <end position="309"/>
    </location>
</feature>
<dbReference type="AlphaFoldDB" id="A0AAD9FW23"/>
<evidence type="ECO:0000313" key="2">
    <source>
        <dbReference type="EMBL" id="KAK1927191.1"/>
    </source>
</evidence>
<dbReference type="EMBL" id="JAODAN010000001">
    <property type="protein sequence ID" value="KAK1927191.1"/>
    <property type="molecule type" value="Genomic_DNA"/>
</dbReference>